<evidence type="ECO:0000313" key="8">
    <source>
        <dbReference type="EMBL" id="KAK5951252.1"/>
    </source>
</evidence>
<dbReference type="InterPro" id="IPR043164">
    <property type="entry name" value="Ribosomal_uL10-like_insert_sf"/>
</dbReference>
<comment type="function">
    <text evidence="1 6">Component of the ribosome assembly machinery. Nuclear paralog of the ribosomal protein P0, it binds pre-60S subunits at an early stage of assembly in the nucleolus, and is replaced by P0 in cytoplasmic pre-60S subunits and mature 80S ribosomes.</text>
</comment>
<dbReference type="EMBL" id="JAKLMC020000021">
    <property type="protein sequence ID" value="KAK5951252.1"/>
    <property type="molecule type" value="Genomic_DNA"/>
</dbReference>
<evidence type="ECO:0000256" key="5">
    <source>
        <dbReference type="ARBA" id="ARBA00023242"/>
    </source>
</evidence>
<evidence type="ECO:0000256" key="3">
    <source>
        <dbReference type="ARBA" id="ARBA00011117"/>
    </source>
</evidence>
<reference evidence="8 9" key="1">
    <citation type="submission" date="2022-12" db="EMBL/GenBank/DDBJ databases">
        <title>Genomic features and morphological characterization of a novel Knufia sp. strain isolated from spacecraft assembly facility.</title>
        <authorList>
            <person name="Teixeira M."/>
            <person name="Chander A.M."/>
            <person name="Stajich J.E."/>
            <person name="Venkateswaran K."/>
        </authorList>
    </citation>
    <scope>NUCLEOTIDE SEQUENCE [LARGE SCALE GENOMIC DNA]</scope>
    <source>
        <strain evidence="8 9">FJI-L2-BK-P2</strain>
    </source>
</reference>
<evidence type="ECO:0000256" key="4">
    <source>
        <dbReference type="ARBA" id="ARBA00022490"/>
    </source>
</evidence>
<keyword evidence="9" id="KW-1185">Reference proteome</keyword>
<dbReference type="InterPro" id="IPR033867">
    <property type="entry name" value="Mrt4"/>
</dbReference>
<dbReference type="Pfam" id="PF17777">
    <property type="entry name" value="RL10P_insert"/>
    <property type="match status" value="1"/>
</dbReference>
<dbReference type="SUPFAM" id="SSF160369">
    <property type="entry name" value="Ribosomal protein L10-like"/>
    <property type="match status" value="1"/>
</dbReference>
<dbReference type="Gene3D" id="3.30.70.1730">
    <property type="match status" value="1"/>
</dbReference>
<proteinExistence type="inferred from homology"/>
<dbReference type="GO" id="GO:0000956">
    <property type="term" value="P:nuclear-transcribed mRNA catabolic process"/>
    <property type="evidence" value="ECO:0007669"/>
    <property type="project" value="TreeGrafter"/>
</dbReference>
<organism evidence="8 9">
    <name type="scientific">Knufia fluminis</name>
    <dbReference type="NCBI Taxonomy" id="191047"/>
    <lineage>
        <taxon>Eukaryota</taxon>
        <taxon>Fungi</taxon>
        <taxon>Dikarya</taxon>
        <taxon>Ascomycota</taxon>
        <taxon>Pezizomycotina</taxon>
        <taxon>Eurotiomycetes</taxon>
        <taxon>Chaetothyriomycetidae</taxon>
        <taxon>Chaetothyriales</taxon>
        <taxon>Trichomeriaceae</taxon>
        <taxon>Knufia</taxon>
    </lineage>
</organism>
<comment type="subunit">
    <text evidence="3 6">Associates with the pre-60S ribosomal particle.</text>
</comment>
<dbReference type="FunFam" id="3.90.105.20:FF:000003">
    <property type="entry name" value="Ribosome assembly factor mrt4"/>
    <property type="match status" value="1"/>
</dbReference>
<dbReference type="InterPro" id="IPR040637">
    <property type="entry name" value="Ribosomal_uL10-like_insert"/>
</dbReference>
<gene>
    <name evidence="8" type="primary">MRT4</name>
    <name evidence="8" type="ORF">OHC33_007670</name>
</gene>
<dbReference type="InterPro" id="IPR051742">
    <property type="entry name" value="Ribosome_Assembly_uL10"/>
</dbReference>
<dbReference type="PANTHER" id="PTHR45841:SF1">
    <property type="entry name" value="MRNA TURNOVER PROTEIN 4 HOMOLOG"/>
    <property type="match status" value="1"/>
</dbReference>
<feature type="domain" description="Large ribosomal subunit protein uL10-like insertion" evidence="7">
    <location>
        <begin position="125"/>
        <end position="216"/>
    </location>
</feature>
<accession>A0AAN8EI02</accession>
<evidence type="ECO:0000259" key="7">
    <source>
        <dbReference type="Pfam" id="PF17777"/>
    </source>
</evidence>
<dbReference type="GO" id="GO:0000027">
    <property type="term" value="P:ribosomal large subunit assembly"/>
    <property type="evidence" value="ECO:0007669"/>
    <property type="project" value="InterPro"/>
</dbReference>
<dbReference type="Proteomes" id="UP001316803">
    <property type="component" value="Unassembled WGS sequence"/>
</dbReference>
<dbReference type="AlphaFoldDB" id="A0AAN8EI02"/>
<dbReference type="CDD" id="cd05796">
    <property type="entry name" value="Ribosomal_P0_like"/>
    <property type="match status" value="1"/>
</dbReference>
<dbReference type="GO" id="GO:0005730">
    <property type="term" value="C:nucleolus"/>
    <property type="evidence" value="ECO:0007669"/>
    <property type="project" value="UniProtKB-SubCell"/>
</dbReference>
<dbReference type="GO" id="GO:0030687">
    <property type="term" value="C:preribosome, large subunit precursor"/>
    <property type="evidence" value="ECO:0007669"/>
    <property type="project" value="TreeGrafter"/>
</dbReference>
<keyword evidence="5 6" id="KW-0539">Nucleus</keyword>
<name>A0AAN8EI02_9EURO</name>
<sequence>MPSSKRNRVIPTSKTKKNHKELVKRLHSNVQEAAEKYSYIWVYSVENARNNFIKQVRVDFADSRIFMGKTKVMQVALGRSQETEIVPGVSKLQVHMKGEVGLLFTDREPQEVEEYFANYTELDYARSGAVASQGFRIPPGELHTAYGVEGGEEDPLPMAIEPTLRKLGVPTKIVKGKVTLEDRPDFSMDTEEGYEVCKEGDVLDSRQTSILKIFGVRMAEFKMDLQAVYDKKTESVRTIGSMEVDEGVTS</sequence>
<comment type="caution">
    <text evidence="8">The sequence shown here is derived from an EMBL/GenBank/DDBJ whole genome shotgun (WGS) entry which is preliminary data.</text>
</comment>
<evidence type="ECO:0000256" key="2">
    <source>
        <dbReference type="ARBA" id="ARBA00008889"/>
    </source>
</evidence>
<evidence type="ECO:0000256" key="1">
    <source>
        <dbReference type="ARBA" id="ARBA00004046"/>
    </source>
</evidence>
<protein>
    <recommendedName>
        <fullName evidence="6">Ribosome assembly factor mrt4</fullName>
    </recommendedName>
</protein>
<evidence type="ECO:0000313" key="9">
    <source>
        <dbReference type="Proteomes" id="UP001316803"/>
    </source>
</evidence>
<keyword evidence="6" id="KW-0690">Ribosome biogenesis</keyword>
<evidence type="ECO:0000256" key="6">
    <source>
        <dbReference type="RuleBase" id="RU364039"/>
    </source>
</evidence>
<dbReference type="GO" id="GO:0005737">
    <property type="term" value="C:cytoplasm"/>
    <property type="evidence" value="ECO:0007669"/>
    <property type="project" value="UniProtKB-SubCell"/>
</dbReference>
<dbReference type="Pfam" id="PF00466">
    <property type="entry name" value="Ribosomal_L10"/>
    <property type="match status" value="1"/>
</dbReference>
<dbReference type="Gene3D" id="3.90.105.20">
    <property type="match status" value="1"/>
</dbReference>
<keyword evidence="4 6" id="KW-0963">Cytoplasm</keyword>
<comment type="similarity">
    <text evidence="2 6">Belongs to the universal ribosomal protein uL10 family.</text>
</comment>
<dbReference type="FunFam" id="3.30.70.1730:FF:000005">
    <property type="entry name" value="Ribosome assembly factor mrt4"/>
    <property type="match status" value="1"/>
</dbReference>
<comment type="subcellular location">
    <subcellularLocation>
        <location evidence="6">Cytoplasm</location>
    </subcellularLocation>
    <subcellularLocation>
        <location evidence="6">Nucleus</location>
        <location evidence="6">Nucleolus</location>
    </subcellularLocation>
</comment>
<dbReference type="GO" id="GO:0003723">
    <property type="term" value="F:RNA binding"/>
    <property type="evidence" value="ECO:0007669"/>
    <property type="project" value="TreeGrafter"/>
</dbReference>
<dbReference type="GO" id="GO:0006364">
    <property type="term" value="P:rRNA processing"/>
    <property type="evidence" value="ECO:0007669"/>
    <property type="project" value="TreeGrafter"/>
</dbReference>
<dbReference type="InterPro" id="IPR001790">
    <property type="entry name" value="Ribosomal_uL10"/>
</dbReference>
<dbReference type="InterPro" id="IPR043141">
    <property type="entry name" value="Ribosomal_uL10-like_sf"/>
</dbReference>
<dbReference type="PANTHER" id="PTHR45841">
    <property type="entry name" value="MRNA TURNOVER PROTEIN 4 MRTO4"/>
    <property type="match status" value="1"/>
</dbReference>